<evidence type="ECO:0000313" key="4">
    <source>
        <dbReference type="EMBL" id="MCS2609756.1"/>
    </source>
</evidence>
<evidence type="ECO:0000259" key="3">
    <source>
        <dbReference type="Pfam" id="PF02826"/>
    </source>
</evidence>
<evidence type="ECO:0000313" key="5">
    <source>
        <dbReference type="Proteomes" id="UP001165542"/>
    </source>
</evidence>
<organism evidence="4 5">
    <name type="scientific">Halomonas dongshanensis</name>
    <dbReference type="NCBI Taxonomy" id="2890835"/>
    <lineage>
        <taxon>Bacteria</taxon>
        <taxon>Pseudomonadati</taxon>
        <taxon>Pseudomonadota</taxon>
        <taxon>Gammaproteobacteria</taxon>
        <taxon>Oceanospirillales</taxon>
        <taxon>Halomonadaceae</taxon>
        <taxon>Halomonas</taxon>
    </lineage>
</organism>
<dbReference type="CDD" id="cd12164">
    <property type="entry name" value="GDH_like_2"/>
    <property type="match status" value="1"/>
</dbReference>
<evidence type="ECO:0000256" key="2">
    <source>
        <dbReference type="ARBA" id="ARBA00023027"/>
    </source>
</evidence>
<dbReference type="Gene3D" id="3.40.50.720">
    <property type="entry name" value="NAD(P)-binding Rossmann-like Domain"/>
    <property type="match status" value="2"/>
</dbReference>
<keyword evidence="5" id="KW-1185">Reference proteome</keyword>
<dbReference type="InterPro" id="IPR036291">
    <property type="entry name" value="NAD(P)-bd_dom_sf"/>
</dbReference>
<dbReference type="PANTHER" id="PTHR43333">
    <property type="entry name" value="2-HACID_DH_C DOMAIN-CONTAINING PROTEIN"/>
    <property type="match status" value="1"/>
</dbReference>
<gene>
    <name evidence="4" type="ORF">LLY24_10555</name>
</gene>
<dbReference type="InterPro" id="IPR006140">
    <property type="entry name" value="D-isomer_DH_NAD-bd"/>
</dbReference>
<protein>
    <submittedName>
        <fullName evidence="4">Glyoxylate/hydroxypyruvate reductase A</fullName>
    </submittedName>
</protein>
<dbReference type="Proteomes" id="UP001165542">
    <property type="component" value="Unassembled WGS sequence"/>
</dbReference>
<dbReference type="RefSeq" id="WP_259036255.1">
    <property type="nucleotide sequence ID" value="NZ_JAJISC010000004.1"/>
</dbReference>
<sequence>MKVVVHTGNADQWQEALAAALPHATILTSAASEEERRGADYLAVWKAPATLIQEQTRLKGIVNLGAGVDHLLKTPGLPRDVPIVKLRDAGMGELMADYVLYGVQHYYRSLDRYAVQQQNAAWQPHDVVDKTDWPVGVLGLGAIGRHVALTLREAGFPVYGWSRSPKQIDGITCHHGEEGLRTLLANVQSLVTILPDTVETHHLLNAERLALLPEGASIINPGRGNLIDEAALLDALGAPEGKGRLRGAVLDVFAEEPLPADHPLWHHPRVMVTPHMAAPTPLNDAIDQVIAYLRAFEAGEALTTVDPQAGY</sequence>
<accession>A0ABT2EDV1</accession>
<keyword evidence="2" id="KW-0520">NAD</keyword>
<dbReference type="SUPFAM" id="SSF51735">
    <property type="entry name" value="NAD(P)-binding Rossmann-fold domains"/>
    <property type="match status" value="1"/>
</dbReference>
<proteinExistence type="predicted"/>
<reference evidence="4" key="1">
    <citation type="submission" date="2021-11" db="EMBL/GenBank/DDBJ databases">
        <title>Halomonas sp., isolated from a coastal aquaculture zone in Dongshan Bay.</title>
        <authorList>
            <person name="Lin W."/>
        </authorList>
    </citation>
    <scope>NUCLEOTIDE SEQUENCE</scope>
    <source>
        <strain evidence="4">Yzlin-01</strain>
    </source>
</reference>
<comment type="caution">
    <text evidence="4">The sequence shown here is derived from an EMBL/GenBank/DDBJ whole genome shotgun (WGS) entry which is preliminary data.</text>
</comment>
<evidence type="ECO:0000256" key="1">
    <source>
        <dbReference type="ARBA" id="ARBA00023002"/>
    </source>
</evidence>
<dbReference type="EMBL" id="JAJISC010000004">
    <property type="protein sequence ID" value="MCS2609756.1"/>
    <property type="molecule type" value="Genomic_DNA"/>
</dbReference>
<dbReference type="PANTHER" id="PTHR43333:SF1">
    <property type="entry name" value="D-ISOMER SPECIFIC 2-HYDROXYACID DEHYDROGENASE NAD-BINDING DOMAIN-CONTAINING PROTEIN"/>
    <property type="match status" value="1"/>
</dbReference>
<name>A0ABT2EDV1_9GAMM</name>
<dbReference type="SUPFAM" id="SSF52283">
    <property type="entry name" value="Formate/glycerate dehydrogenase catalytic domain-like"/>
    <property type="match status" value="1"/>
</dbReference>
<dbReference type="Pfam" id="PF02826">
    <property type="entry name" value="2-Hacid_dh_C"/>
    <property type="match status" value="1"/>
</dbReference>
<keyword evidence="1" id="KW-0560">Oxidoreductase</keyword>
<feature type="domain" description="D-isomer specific 2-hydroxyacid dehydrogenase NAD-binding" evidence="3">
    <location>
        <begin position="106"/>
        <end position="277"/>
    </location>
</feature>